<organism evidence="1 2">
    <name type="scientific">Sedimentitalea xiamensis</name>
    <dbReference type="NCBI Taxonomy" id="3050037"/>
    <lineage>
        <taxon>Bacteria</taxon>
        <taxon>Pseudomonadati</taxon>
        <taxon>Pseudomonadota</taxon>
        <taxon>Alphaproteobacteria</taxon>
        <taxon>Rhodobacterales</taxon>
        <taxon>Paracoccaceae</taxon>
        <taxon>Sedimentitalea</taxon>
    </lineage>
</organism>
<dbReference type="RefSeq" id="WP_284484688.1">
    <property type="nucleotide sequence ID" value="NZ_JASNJE010000005.1"/>
</dbReference>
<proteinExistence type="predicted"/>
<evidence type="ECO:0008006" key="3">
    <source>
        <dbReference type="Google" id="ProtNLM"/>
    </source>
</evidence>
<dbReference type="Proteomes" id="UP001227126">
    <property type="component" value="Unassembled WGS sequence"/>
</dbReference>
<evidence type="ECO:0000313" key="1">
    <source>
        <dbReference type="EMBL" id="MDK3072753.1"/>
    </source>
</evidence>
<comment type="caution">
    <text evidence="1">The sequence shown here is derived from an EMBL/GenBank/DDBJ whole genome shotgun (WGS) entry which is preliminary data.</text>
</comment>
<gene>
    <name evidence="1" type="ORF">QO034_06495</name>
</gene>
<reference evidence="1 2" key="1">
    <citation type="submission" date="2023-05" db="EMBL/GenBank/DDBJ databases">
        <title>Sedimentitalea sp. nov. JM2-8.</title>
        <authorList>
            <person name="Huang J."/>
        </authorList>
    </citation>
    <scope>NUCLEOTIDE SEQUENCE [LARGE SCALE GENOMIC DNA]</scope>
    <source>
        <strain evidence="1 2">JM2-8</strain>
    </source>
</reference>
<accession>A0ABT7FCJ9</accession>
<sequence>MASPAEIANDMAAQAVFWQKRDKNIHRACDDAARMIRAFMAEERVDGRAYHGLHRRLFDLSVSRRWAHYGINDHLDRALRTIQILNREAR</sequence>
<protein>
    <recommendedName>
        <fullName evidence="3">DUF86 domain-containing protein</fullName>
    </recommendedName>
</protein>
<evidence type="ECO:0000313" key="2">
    <source>
        <dbReference type="Proteomes" id="UP001227126"/>
    </source>
</evidence>
<name>A0ABT7FCJ9_9RHOB</name>
<keyword evidence="2" id="KW-1185">Reference proteome</keyword>
<dbReference type="EMBL" id="JASNJE010000005">
    <property type="protein sequence ID" value="MDK3072753.1"/>
    <property type="molecule type" value="Genomic_DNA"/>
</dbReference>